<reference evidence="2 3" key="1">
    <citation type="submission" date="2019-03" db="EMBL/GenBank/DDBJ databases">
        <title>Genomic Encyclopedia of Type Strains, Phase IV (KMG-IV): sequencing the most valuable type-strain genomes for metagenomic binning, comparative biology and taxonomic classification.</title>
        <authorList>
            <person name="Goeker M."/>
        </authorList>
    </citation>
    <scope>NUCLEOTIDE SEQUENCE [LARGE SCALE GENOMIC DNA]</scope>
    <source>
        <strain evidence="2 3">DSM 28697</strain>
    </source>
</reference>
<feature type="transmembrane region" description="Helical" evidence="1">
    <location>
        <begin position="109"/>
        <end position="126"/>
    </location>
</feature>
<keyword evidence="3" id="KW-1185">Reference proteome</keyword>
<dbReference type="RefSeq" id="WP_133578949.1">
    <property type="nucleotide sequence ID" value="NZ_SNYJ01000002.1"/>
</dbReference>
<keyword evidence="1" id="KW-0812">Transmembrane</keyword>
<feature type="transmembrane region" description="Helical" evidence="1">
    <location>
        <begin position="57"/>
        <end position="75"/>
    </location>
</feature>
<evidence type="ECO:0000313" key="2">
    <source>
        <dbReference type="EMBL" id="TDQ42053.1"/>
    </source>
</evidence>
<feature type="transmembrane region" description="Helical" evidence="1">
    <location>
        <begin position="31"/>
        <end position="50"/>
    </location>
</feature>
<dbReference type="EMBL" id="SNYJ01000002">
    <property type="protein sequence ID" value="TDQ42053.1"/>
    <property type="molecule type" value="Genomic_DNA"/>
</dbReference>
<feature type="transmembrane region" description="Helical" evidence="1">
    <location>
        <begin position="81"/>
        <end position="102"/>
    </location>
</feature>
<keyword evidence="1" id="KW-1133">Transmembrane helix</keyword>
<keyword evidence="1" id="KW-0472">Membrane</keyword>
<gene>
    <name evidence="2" type="ORF">EV213_10281</name>
</gene>
<organism evidence="2 3">
    <name type="scientific">Aureibacillus halotolerans</name>
    <dbReference type="NCBI Taxonomy" id="1508390"/>
    <lineage>
        <taxon>Bacteria</taxon>
        <taxon>Bacillati</taxon>
        <taxon>Bacillota</taxon>
        <taxon>Bacilli</taxon>
        <taxon>Bacillales</taxon>
        <taxon>Bacillaceae</taxon>
        <taxon>Aureibacillus</taxon>
    </lineage>
</organism>
<sequence length="150" mass="17233">MKRMYIERILASIALIVTGSLLLFFSSVILFPWPLLVLSIFSAFACIGLFRYKNGLLSVVFALCGFLSFTRWLQLLFETTMLYVIDWMLCLIALGFFFCLMFISRTHMVLFRTFLFVGGLLLLFSFHAIMPFVIWGVVGTVIGFTLFFLS</sequence>
<name>A0A4R6UAI1_9BACI</name>
<protein>
    <submittedName>
        <fullName evidence="2">Uncharacterized protein</fullName>
    </submittedName>
</protein>
<evidence type="ECO:0000313" key="3">
    <source>
        <dbReference type="Proteomes" id="UP000295632"/>
    </source>
</evidence>
<evidence type="ECO:0000256" key="1">
    <source>
        <dbReference type="SAM" id="Phobius"/>
    </source>
</evidence>
<dbReference type="AlphaFoldDB" id="A0A4R6UAI1"/>
<feature type="transmembrane region" description="Helical" evidence="1">
    <location>
        <begin position="132"/>
        <end position="149"/>
    </location>
</feature>
<dbReference type="Proteomes" id="UP000295632">
    <property type="component" value="Unassembled WGS sequence"/>
</dbReference>
<feature type="transmembrane region" description="Helical" evidence="1">
    <location>
        <begin position="9"/>
        <end position="25"/>
    </location>
</feature>
<accession>A0A4R6UAI1</accession>
<proteinExistence type="predicted"/>
<comment type="caution">
    <text evidence="2">The sequence shown here is derived from an EMBL/GenBank/DDBJ whole genome shotgun (WGS) entry which is preliminary data.</text>
</comment>